<dbReference type="Proteomes" id="UP000184275">
    <property type="component" value="Unassembled WGS sequence"/>
</dbReference>
<accession>A0A1M6ZP41</accession>
<dbReference type="PROSITE" id="PS51257">
    <property type="entry name" value="PROKAR_LIPOPROTEIN"/>
    <property type="match status" value="1"/>
</dbReference>
<proteinExistence type="predicted"/>
<keyword evidence="4" id="KW-1185">Reference proteome</keyword>
<dbReference type="EMBL" id="FRAW01000067">
    <property type="protein sequence ID" value="SHL32105.1"/>
    <property type="molecule type" value="Genomic_DNA"/>
</dbReference>
<evidence type="ECO:0000313" key="3">
    <source>
        <dbReference type="EMBL" id="SHL32105.1"/>
    </source>
</evidence>
<evidence type="ECO:0000259" key="2">
    <source>
        <dbReference type="Pfam" id="PF09603"/>
    </source>
</evidence>
<name>A0A1M6ZP41_9BACT</name>
<evidence type="ECO:0000256" key="1">
    <source>
        <dbReference type="SAM" id="SignalP"/>
    </source>
</evidence>
<keyword evidence="1" id="KW-0732">Signal</keyword>
<gene>
    <name evidence="3" type="ORF">SAMN05720469_1675</name>
</gene>
<dbReference type="Pfam" id="PF09603">
    <property type="entry name" value="Fib_succ_major"/>
    <property type="match status" value="1"/>
</dbReference>
<feature type="signal peptide" evidence="1">
    <location>
        <begin position="1"/>
        <end position="26"/>
    </location>
</feature>
<dbReference type="InterPro" id="IPR011871">
    <property type="entry name" value="Fib_succ_major"/>
</dbReference>
<dbReference type="RefSeq" id="WP_083545972.1">
    <property type="nucleotide sequence ID" value="NZ_FRAW01000067.1"/>
</dbReference>
<dbReference type="AlphaFoldDB" id="A0A1M6ZP41"/>
<protein>
    <submittedName>
        <fullName evidence="3">Major paralogous domain-containing protein</fullName>
    </submittedName>
</protein>
<reference evidence="4" key="1">
    <citation type="submission" date="2016-11" db="EMBL/GenBank/DDBJ databases">
        <authorList>
            <person name="Varghese N."/>
            <person name="Submissions S."/>
        </authorList>
    </citation>
    <scope>NUCLEOTIDE SEQUENCE [LARGE SCALE GENOMIC DNA]</scope>
    <source>
        <strain evidence="4">UWOS</strain>
    </source>
</reference>
<evidence type="ECO:0000313" key="4">
    <source>
        <dbReference type="Proteomes" id="UP000184275"/>
    </source>
</evidence>
<feature type="chain" id="PRO_5012906840" evidence="1">
    <location>
        <begin position="27"/>
        <end position="326"/>
    </location>
</feature>
<feature type="domain" description="Fibrobacter succinogenes major paralogous" evidence="2">
    <location>
        <begin position="171"/>
        <end position="325"/>
    </location>
</feature>
<sequence length="326" mass="35340">MYFKYVTNFMTFVGLVVFFIGCSDNAATTTPTPAQPQQSTAFNSYEELTANAVCNESVNGVVAYTALENANFICTVDAATGVWIWALVQANVPQTEQPVQSGENNIQNCPYGILADGSCNNGMPLSASSQFSSTATTSDAPLILSSSAPNETKLLGSMTDSRDGQTYRTTTIGSQVWMAENLNYATTNSYCYNDIESNCIKYGHLYTFEAALGACPNGWHLPTLEEFETLITIAGGEMYAGIQLKSVGTWETDWGESDIYSFSVLPAGGGNGVSYRGEGTKAYFWTSTKYADLAYCITLPDESTSAYPEDGRCLVDNRYSVRCLKD</sequence>
<dbReference type="NCBIfam" id="TIGR02145">
    <property type="entry name" value="Fib_succ_major"/>
    <property type="match status" value="1"/>
</dbReference>
<organism evidence="3 4">
    <name type="scientific">Fibrobacter intestinalis</name>
    <dbReference type="NCBI Taxonomy" id="28122"/>
    <lineage>
        <taxon>Bacteria</taxon>
        <taxon>Pseudomonadati</taxon>
        <taxon>Fibrobacterota</taxon>
        <taxon>Fibrobacteria</taxon>
        <taxon>Fibrobacterales</taxon>
        <taxon>Fibrobacteraceae</taxon>
        <taxon>Fibrobacter</taxon>
    </lineage>
</organism>